<reference evidence="1 2" key="1">
    <citation type="submission" date="2012-08" db="EMBL/GenBank/DDBJ databases">
        <authorList>
            <person name="Gan P.H.P."/>
            <person name="Ikeda K."/>
            <person name="Irieda H."/>
            <person name="Narusaka M."/>
            <person name="O'Connell R.J."/>
            <person name="Narusaka Y."/>
            <person name="Takano Y."/>
            <person name="Kubo Y."/>
            <person name="Shirasu K."/>
        </authorList>
    </citation>
    <scope>NUCLEOTIDE SEQUENCE [LARGE SCALE GENOMIC DNA]</scope>
    <source>
        <strain evidence="1 2">Nara gc5</strain>
    </source>
</reference>
<accession>A0A7J6IDN8</accession>
<sequence>MVSFYRDTFCELCIQHFHPYDIIKTSSTELYIKYKQKKGWTSPVPASKFPFDVLFDYELLAVPRRQFRPAVEEEGLAQLNTRARRVSKLGIEDARGSPQNVERAQYMPKTDVSTSYPKAKALPPIPKQANRARKRFGCF</sequence>
<dbReference type="Proteomes" id="UP000011096">
    <property type="component" value="Unassembled WGS sequence"/>
</dbReference>
<reference evidence="1 2" key="2">
    <citation type="submission" date="2020-04" db="EMBL/GenBank/DDBJ databases">
        <title>Genome sequencing and assembly of multiple isolates from the Colletotrichum gloeosporioides species complex.</title>
        <authorList>
            <person name="Gan P."/>
            <person name="Shirasu K."/>
        </authorList>
    </citation>
    <scope>NUCLEOTIDE SEQUENCE [LARGE SCALE GENOMIC DNA]</scope>
    <source>
        <strain evidence="1 2">Nara gc5</strain>
    </source>
</reference>
<name>A0A7J6IDN8_COLFN</name>
<dbReference type="RefSeq" id="XP_066007010.1">
    <property type="nucleotide sequence ID" value="XM_066153673.1"/>
</dbReference>
<dbReference type="GeneID" id="90980628"/>
<organism evidence="1 2">
    <name type="scientific">Colletotrichum fructicola (strain Nara gc5)</name>
    <name type="common">Anthracnose fungus</name>
    <name type="synonym">Colletotrichum gloeosporioides (strain Nara gc5)</name>
    <dbReference type="NCBI Taxonomy" id="1213859"/>
    <lineage>
        <taxon>Eukaryota</taxon>
        <taxon>Fungi</taxon>
        <taxon>Dikarya</taxon>
        <taxon>Ascomycota</taxon>
        <taxon>Pezizomycotina</taxon>
        <taxon>Sordariomycetes</taxon>
        <taxon>Hypocreomycetidae</taxon>
        <taxon>Glomerellales</taxon>
        <taxon>Glomerellaceae</taxon>
        <taxon>Colletotrichum</taxon>
        <taxon>Colletotrichum gloeosporioides species complex</taxon>
    </lineage>
</organism>
<protein>
    <submittedName>
        <fullName evidence="1">Uncharacterized protein</fullName>
    </submittedName>
</protein>
<dbReference type="InParanoid" id="A0A7J6IDN8"/>
<keyword evidence="2" id="KW-1185">Reference proteome</keyword>
<gene>
    <name evidence="1" type="ORF">CGGC5_v016982</name>
</gene>
<dbReference type="EMBL" id="ANPB02000011">
    <property type="protein sequence ID" value="KAF4474448.1"/>
    <property type="molecule type" value="Genomic_DNA"/>
</dbReference>
<evidence type="ECO:0000313" key="2">
    <source>
        <dbReference type="Proteomes" id="UP000011096"/>
    </source>
</evidence>
<comment type="caution">
    <text evidence="1">The sequence shown here is derived from an EMBL/GenBank/DDBJ whole genome shotgun (WGS) entry which is preliminary data.</text>
</comment>
<proteinExistence type="predicted"/>
<dbReference type="AlphaFoldDB" id="A0A7J6IDN8"/>
<evidence type="ECO:0000313" key="1">
    <source>
        <dbReference type="EMBL" id="KAF4474448.1"/>
    </source>
</evidence>